<dbReference type="InterPro" id="IPR000182">
    <property type="entry name" value="GNAT_dom"/>
</dbReference>
<evidence type="ECO:0000313" key="4">
    <source>
        <dbReference type="EMBL" id="MBC9826084.1"/>
    </source>
</evidence>
<dbReference type="PROSITE" id="PS51186">
    <property type="entry name" value="GNAT"/>
    <property type="match status" value="1"/>
</dbReference>
<organism evidence="4 5">
    <name type="scientific">Carnobacterium inhibens</name>
    <dbReference type="NCBI Taxonomy" id="147709"/>
    <lineage>
        <taxon>Bacteria</taxon>
        <taxon>Bacillati</taxon>
        <taxon>Bacillota</taxon>
        <taxon>Bacilli</taxon>
        <taxon>Lactobacillales</taxon>
        <taxon>Carnobacteriaceae</taxon>
        <taxon>Carnobacterium</taxon>
    </lineage>
</organism>
<protein>
    <submittedName>
        <fullName evidence="4">GNAT family N-acetyltransferase</fullName>
    </submittedName>
</protein>
<reference evidence="4 5" key="1">
    <citation type="journal article" date="2020" name="Microorganisms">
        <title>New Insight into Antimicrobial Compounds from Food and Marine-Sourced Carnobacterium Species through Phenotype and Genome Analyses.</title>
        <authorList>
            <person name="Begrem S."/>
            <person name="Ivaniuk F."/>
            <person name="Gigout-Chevalier F."/>
            <person name="Kolypczuk L."/>
            <person name="Bonnetot S."/>
            <person name="Leroi F."/>
            <person name="Grovel O."/>
            <person name="Delbarre-Ladrat C."/>
            <person name="Passerini D."/>
        </authorList>
    </citation>
    <scope>NUCLEOTIDE SEQUENCE [LARGE SCALE GENOMIC DNA]</scope>
    <source>
        <strain evidence="4 5">MIP2551</strain>
    </source>
</reference>
<evidence type="ECO:0000256" key="2">
    <source>
        <dbReference type="ARBA" id="ARBA00023315"/>
    </source>
</evidence>
<evidence type="ECO:0000259" key="3">
    <source>
        <dbReference type="PROSITE" id="PS51186"/>
    </source>
</evidence>
<accession>A0ABR7TDR8</accession>
<dbReference type="SUPFAM" id="SSF55729">
    <property type="entry name" value="Acyl-CoA N-acyltransferases (Nat)"/>
    <property type="match status" value="1"/>
</dbReference>
<dbReference type="InterPro" id="IPR016181">
    <property type="entry name" value="Acyl_CoA_acyltransferase"/>
</dbReference>
<keyword evidence="1" id="KW-0808">Transferase</keyword>
<gene>
    <name evidence="4" type="ORF">GLO26_09725</name>
</gene>
<dbReference type="Gene3D" id="3.40.630.30">
    <property type="match status" value="1"/>
</dbReference>
<feature type="domain" description="N-acetyltransferase" evidence="3">
    <location>
        <begin position="11"/>
        <end position="174"/>
    </location>
</feature>
<dbReference type="EMBL" id="WNJQ01000010">
    <property type="protein sequence ID" value="MBC9826084.1"/>
    <property type="molecule type" value="Genomic_DNA"/>
</dbReference>
<dbReference type="Proteomes" id="UP000638836">
    <property type="component" value="Unassembled WGS sequence"/>
</dbReference>
<dbReference type="CDD" id="cd04301">
    <property type="entry name" value="NAT_SF"/>
    <property type="match status" value="1"/>
</dbReference>
<evidence type="ECO:0000256" key="1">
    <source>
        <dbReference type="ARBA" id="ARBA00022679"/>
    </source>
</evidence>
<name>A0ABR7TDR8_9LACT</name>
<comment type="caution">
    <text evidence="4">The sequence shown here is derived from an EMBL/GenBank/DDBJ whole genome shotgun (WGS) entry which is preliminary data.</text>
</comment>
<dbReference type="Pfam" id="PF00583">
    <property type="entry name" value="Acetyltransf_1"/>
    <property type="match status" value="1"/>
</dbReference>
<evidence type="ECO:0000313" key="5">
    <source>
        <dbReference type="Proteomes" id="UP000638836"/>
    </source>
</evidence>
<dbReference type="PANTHER" id="PTHR43072">
    <property type="entry name" value="N-ACETYLTRANSFERASE"/>
    <property type="match status" value="1"/>
</dbReference>
<keyword evidence="5" id="KW-1185">Reference proteome</keyword>
<dbReference type="PANTHER" id="PTHR43072:SF23">
    <property type="entry name" value="UPF0039 PROTEIN C11D3.02C"/>
    <property type="match status" value="1"/>
</dbReference>
<dbReference type="RefSeq" id="WP_023177095.1">
    <property type="nucleotide sequence ID" value="NZ_WNJQ01000010.1"/>
</dbReference>
<keyword evidence="2" id="KW-0012">Acyltransferase</keyword>
<proteinExistence type="predicted"/>
<sequence>MIEVTFTKQKAFIREASIADLPEMVEIYNKAIIIGGVTCDIDVFTVEERKSWFESHQTEKYPLFVYEVDGKVAGYSHLSGYRVGRRAVEHVTEISYYVNSDYRKRGIGSKLVDHTLQQAKKIGYQNVMAMIVEGNGASEHLLGKFGFEQWGRMQKIADFNGVLHDHLYYGLKIN</sequence>